<feature type="compositionally biased region" description="Acidic residues" evidence="1">
    <location>
        <begin position="445"/>
        <end position="467"/>
    </location>
</feature>
<feature type="region of interest" description="Disordered" evidence="1">
    <location>
        <begin position="423"/>
        <end position="467"/>
    </location>
</feature>
<dbReference type="PANTHER" id="PTHR33069">
    <property type="entry name" value="CHROMOSOME 7, WHOLE GENOME SHOTGUN SEQUENCE-RELATED"/>
    <property type="match status" value="1"/>
</dbReference>
<dbReference type="AlphaFoldDB" id="A0A2N5TNB2"/>
<reference evidence="2 3" key="1">
    <citation type="submission" date="2017-11" db="EMBL/GenBank/DDBJ databases">
        <title>De novo assembly and phasing of dikaryotic genomes from two isolates of Puccinia coronata f. sp. avenae, the causal agent of oat crown rust.</title>
        <authorList>
            <person name="Miller M.E."/>
            <person name="Zhang Y."/>
            <person name="Omidvar V."/>
            <person name="Sperschneider J."/>
            <person name="Schwessinger B."/>
            <person name="Raley C."/>
            <person name="Palmer J.M."/>
            <person name="Garnica D."/>
            <person name="Upadhyaya N."/>
            <person name="Rathjen J."/>
            <person name="Taylor J.M."/>
            <person name="Park R.F."/>
            <person name="Dodds P.N."/>
            <person name="Hirsch C.D."/>
            <person name="Kianian S.F."/>
            <person name="Figueroa M."/>
        </authorList>
    </citation>
    <scope>NUCLEOTIDE SEQUENCE [LARGE SCALE GENOMIC DNA]</scope>
    <source>
        <strain evidence="2">12SD80</strain>
    </source>
</reference>
<dbReference type="Proteomes" id="UP000235392">
    <property type="component" value="Unassembled WGS sequence"/>
</dbReference>
<organism evidence="2 3">
    <name type="scientific">Puccinia coronata f. sp. avenae</name>
    <dbReference type="NCBI Taxonomy" id="200324"/>
    <lineage>
        <taxon>Eukaryota</taxon>
        <taxon>Fungi</taxon>
        <taxon>Dikarya</taxon>
        <taxon>Basidiomycota</taxon>
        <taxon>Pucciniomycotina</taxon>
        <taxon>Pucciniomycetes</taxon>
        <taxon>Pucciniales</taxon>
        <taxon>Pucciniaceae</taxon>
        <taxon>Puccinia</taxon>
    </lineage>
</organism>
<evidence type="ECO:0000256" key="1">
    <source>
        <dbReference type="SAM" id="MobiDB-lite"/>
    </source>
</evidence>
<dbReference type="EMBL" id="PGCI01000433">
    <property type="protein sequence ID" value="PLW26944.1"/>
    <property type="molecule type" value="Genomic_DNA"/>
</dbReference>
<gene>
    <name evidence="2" type="ORF">PCASD_23751</name>
</gene>
<dbReference type="PANTHER" id="PTHR33069:SF3">
    <property type="entry name" value="DYNEIN HEAVY CHAIN TAIL DOMAIN-CONTAINING PROTEIN"/>
    <property type="match status" value="1"/>
</dbReference>
<sequence length="467" mass="54146">MDEQQSIPSVAETIAAFRGISTERTHDEQYNQEIYIQVIRQLIRRVDTREERIYPSRTIDRTRIRATPDDITRTGNEVTKRLALAILPAFKQKLKSLPLLMSPSNFSTPSVGFEAVLSQLAEIDEILDQIDGSIMMIWRTWKPRQDDNPSIPHLCLFKMKEINDLTRYLLKGPFSDLLYECDGFFEQVDAAALPLANPRQIDENWNNLARHSASATEDTDTLIRWIQKPLLTMAKARCQKLVLDIEHLLHEICYTLHKSSEWESNKEIEILSRIEFDLLLNNLNNLRRDGLPIFKLCRVFFNKISRPTNSQMLIFVKPSIELKSDDMKEFLHSAQKARGHMLEYKSALLRYGSDLDRVARWIYNIRRSMIGCCDVLDSYWDSLLASKDPEVNRELIEDCQRWLQSWIVYFILATSTAMNATGRSFSQFPGPGDEPNSYPDNGRFDDDDNDYEADADHDEDDEDKGNH</sequence>
<evidence type="ECO:0000313" key="3">
    <source>
        <dbReference type="Proteomes" id="UP000235392"/>
    </source>
</evidence>
<accession>A0A2N5TNB2</accession>
<comment type="caution">
    <text evidence="2">The sequence shown here is derived from an EMBL/GenBank/DDBJ whole genome shotgun (WGS) entry which is preliminary data.</text>
</comment>
<evidence type="ECO:0000313" key="2">
    <source>
        <dbReference type="EMBL" id="PLW26944.1"/>
    </source>
</evidence>
<protein>
    <submittedName>
        <fullName evidence="2">Uncharacterized protein</fullName>
    </submittedName>
</protein>
<proteinExistence type="predicted"/>
<name>A0A2N5TNB2_9BASI</name>